<dbReference type="GO" id="GO:0005886">
    <property type="term" value="C:plasma membrane"/>
    <property type="evidence" value="ECO:0007669"/>
    <property type="project" value="TreeGrafter"/>
</dbReference>
<dbReference type="PANTHER" id="PTHR43298:SF2">
    <property type="entry name" value="FMN_FAD EXPORTER YEEO-RELATED"/>
    <property type="match status" value="1"/>
</dbReference>
<evidence type="ECO:0000256" key="4">
    <source>
        <dbReference type="ARBA" id="ARBA00020268"/>
    </source>
</evidence>
<evidence type="ECO:0000256" key="9">
    <source>
        <dbReference type="ARBA" id="ARBA00031636"/>
    </source>
</evidence>
<comment type="function">
    <text evidence="1">Multidrug efflux pump.</text>
</comment>
<dbReference type="STRING" id="84035.SAMN05660742_10926"/>
<organism evidence="11 12">
    <name type="scientific">Propionispira arboris</name>
    <dbReference type="NCBI Taxonomy" id="84035"/>
    <lineage>
        <taxon>Bacteria</taxon>
        <taxon>Bacillati</taxon>
        <taxon>Bacillota</taxon>
        <taxon>Negativicutes</taxon>
        <taxon>Selenomonadales</taxon>
        <taxon>Selenomonadaceae</taxon>
        <taxon>Propionispira</taxon>
    </lineage>
</organism>
<keyword evidence="5" id="KW-0813">Transport</keyword>
<dbReference type="AlphaFoldDB" id="A0A1H6ZAG6"/>
<dbReference type="CDD" id="cd13136">
    <property type="entry name" value="MATE_DinF_like"/>
    <property type="match status" value="1"/>
</dbReference>
<dbReference type="EMBL" id="FNZK01000009">
    <property type="protein sequence ID" value="SEJ50471.1"/>
    <property type="molecule type" value="Genomic_DNA"/>
</dbReference>
<dbReference type="InterPro" id="IPR050222">
    <property type="entry name" value="MATE_MdtK"/>
</dbReference>
<feature type="transmembrane region" description="Helical" evidence="10">
    <location>
        <begin position="142"/>
        <end position="159"/>
    </location>
</feature>
<feature type="transmembrane region" description="Helical" evidence="10">
    <location>
        <begin position="358"/>
        <end position="380"/>
    </location>
</feature>
<feature type="transmembrane region" description="Helical" evidence="10">
    <location>
        <begin position="90"/>
        <end position="110"/>
    </location>
</feature>
<keyword evidence="7 10" id="KW-1133">Transmembrane helix</keyword>
<keyword evidence="6 10" id="KW-0812">Transmembrane</keyword>
<feature type="transmembrane region" description="Helical" evidence="10">
    <location>
        <begin position="311"/>
        <end position="338"/>
    </location>
</feature>
<dbReference type="Pfam" id="PF01554">
    <property type="entry name" value="MatE"/>
    <property type="match status" value="2"/>
</dbReference>
<dbReference type="GO" id="GO:0042910">
    <property type="term" value="F:xenobiotic transmembrane transporter activity"/>
    <property type="evidence" value="ECO:0007669"/>
    <property type="project" value="InterPro"/>
</dbReference>
<evidence type="ECO:0000313" key="12">
    <source>
        <dbReference type="Proteomes" id="UP000199662"/>
    </source>
</evidence>
<evidence type="ECO:0000256" key="1">
    <source>
        <dbReference type="ARBA" id="ARBA00003408"/>
    </source>
</evidence>
<evidence type="ECO:0000313" key="11">
    <source>
        <dbReference type="EMBL" id="SEJ50471.1"/>
    </source>
</evidence>
<feature type="transmembrane region" description="Helical" evidence="10">
    <location>
        <begin position="196"/>
        <end position="215"/>
    </location>
</feature>
<dbReference type="Proteomes" id="UP000199662">
    <property type="component" value="Unassembled WGS sequence"/>
</dbReference>
<evidence type="ECO:0000256" key="2">
    <source>
        <dbReference type="ARBA" id="ARBA00004141"/>
    </source>
</evidence>
<feature type="transmembrane region" description="Helical" evidence="10">
    <location>
        <begin position="392"/>
        <end position="410"/>
    </location>
</feature>
<sequence length="447" mass="49984">MKQKQGKLSWADHQEFLNLALPLMILSLATPLLGVVDTAIMGRLDQASYIGGISIAVLIFNTLYWVLGFLRVSTSGFTAQARGMNKTEELTAAFFRPLMIAIVFGVLIIAFQYPIKYLALIIMSPSAVVEATASSYYDIRIWGAPFTLAGYVVTGWLLGMAKVRISMALQILMNIINMALSLYFVLTLQLAGQGVAYASLISEVVITLIGVGIVVRTKEFDCSFITKKMLFAKTEFLNMMCVNRDLFIRTICLLVVYNVVTYYGMQYGEIILAANAVIMQIHYMIAYFLGSFDNTTTVLVGRAIGKKDTCMYLKTVQLSVIWSTLTAAILSLIILFFPENIIAVFTNIVEVQQATGEYLYWMIIFPLVVYWGLVLYGFFLGATDSVPIRNSTVASLLFFFVVLFLTVPYIGNHGVWMAFIAFSLGRTIFLWPYLSKLTRRMLLIGDE</sequence>
<protein>
    <recommendedName>
        <fullName evidence="4">Probable multidrug resistance protein NorM</fullName>
    </recommendedName>
    <alternativeName>
        <fullName evidence="9">Multidrug-efflux transporter</fullName>
    </alternativeName>
</protein>
<gene>
    <name evidence="11" type="ORF">SAMN05660742_10926</name>
</gene>
<evidence type="ECO:0000256" key="8">
    <source>
        <dbReference type="ARBA" id="ARBA00023136"/>
    </source>
</evidence>
<feature type="transmembrane region" description="Helical" evidence="10">
    <location>
        <begin position="48"/>
        <end position="70"/>
    </location>
</feature>
<evidence type="ECO:0000256" key="10">
    <source>
        <dbReference type="SAM" id="Phobius"/>
    </source>
</evidence>
<feature type="transmembrane region" description="Helical" evidence="10">
    <location>
        <begin position="171"/>
        <end position="190"/>
    </location>
</feature>
<dbReference type="NCBIfam" id="TIGR00797">
    <property type="entry name" value="matE"/>
    <property type="match status" value="1"/>
</dbReference>
<reference evidence="12" key="1">
    <citation type="submission" date="2016-10" db="EMBL/GenBank/DDBJ databases">
        <authorList>
            <person name="Varghese N."/>
            <person name="Submissions S."/>
        </authorList>
    </citation>
    <scope>NUCLEOTIDE SEQUENCE [LARGE SCALE GENOMIC DNA]</scope>
    <source>
        <strain evidence="12">DSM 2179</strain>
    </source>
</reference>
<accession>A0A1H6ZAG6</accession>
<dbReference type="InterPro" id="IPR002528">
    <property type="entry name" value="MATE_fam"/>
</dbReference>
<feature type="transmembrane region" description="Helical" evidence="10">
    <location>
        <begin position="16"/>
        <end position="36"/>
    </location>
</feature>
<proteinExistence type="inferred from homology"/>
<feature type="transmembrane region" description="Helical" evidence="10">
    <location>
        <begin position="246"/>
        <end position="264"/>
    </location>
</feature>
<dbReference type="PANTHER" id="PTHR43298">
    <property type="entry name" value="MULTIDRUG RESISTANCE PROTEIN NORM-RELATED"/>
    <property type="match status" value="1"/>
</dbReference>
<comment type="subcellular location">
    <subcellularLocation>
        <location evidence="2">Membrane</location>
        <topology evidence="2">Multi-pass membrane protein</topology>
    </subcellularLocation>
</comment>
<dbReference type="RefSeq" id="WP_091831369.1">
    <property type="nucleotide sequence ID" value="NZ_FNZK01000009.1"/>
</dbReference>
<keyword evidence="12" id="KW-1185">Reference proteome</keyword>
<dbReference type="InterPro" id="IPR044644">
    <property type="entry name" value="DinF-like"/>
</dbReference>
<evidence type="ECO:0000256" key="7">
    <source>
        <dbReference type="ARBA" id="ARBA00022989"/>
    </source>
</evidence>
<feature type="transmembrane region" description="Helical" evidence="10">
    <location>
        <begin position="270"/>
        <end position="290"/>
    </location>
</feature>
<comment type="similarity">
    <text evidence="3">Belongs to the multi antimicrobial extrusion (MATE) (TC 2.A.66.1) family.</text>
</comment>
<keyword evidence="8 10" id="KW-0472">Membrane</keyword>
<name>A0A1H6ZAG6_9FIRM</name>
<evidence type="ECO:0000256" key="5">
    <source>
        <dbReference type="ARBA" id="ARBA00022448"/>
    </source>
</evidence>
<feature type="transmembrane region" description="Helical" evidence="10">
    <location>
        <begin position="416"/>
        <end position="434"/>
    </location>
</feature>
<evidence type="ECO:0000256" key="3">
    <source>
        <dbReference type="ARBA" id="ARBA00010199"/>
    </source>
</evidence>
<evidence type="ECO:0000256" key="6">
    <source>
        <dbReference type="ARBA" id="ARBA00022692"/>
    </source>
</evidence>
<dbReference type="GO" id="GO:0015297">
    <property type="term" value="F:antiporter activity"/>
    <property type="evidence" value="ECO:0007669"/>
    <property type="project" value="InterPro"/>
</dbReference>